<dbReference type="InterPro" id="IPR016024">
    <property type="entry name" value="ARM-type_fold"/>
</dbReference>
<dbReference type="GO" id="GO:0006417">
    <property type="term" value="P:regulation of translation"/>
    <property type="evidence" value="ECO:0007669"/>
    <property type="project" value="TreeGrafter"/>
</dbReference>
<feature type="compositionally biased region" description="Basic and acidic residues" evidence="2">
    <location>
        <begin position="46"/>
        <end position="58"/>
    </location>
</feature>
<gene>
    <name evidence="4" type="ORF">Ocin01_08098</name>
</gene>
<dbReference type="OrthoDB" id="497380at2759"/>
<evidence type="ECO:0000259" key="3">
    <source>
        <dbReference type="Pfam" id="PF08144"/>
    </source>
</evidence>
<accession>A0A1D2N019</accession>
<evidence type="ECO:0000256" key="2">
    <source>
        <dbReference type="SAM" id="MobiDB-lite"/>
    </source>
</evidence>
<dbReference type="PANTHER" id="PTHR13389">
    <property type="entry name" value="PUMILIO HOMOLOG 3"/>
    <property type="match status" value="1"/>
</dbReference>
<name>A0A1D2N019_ORCCI</name>
<dbReference type="PANTHER" id="PTHR13389:SF0">
    <property type="entry name" value="PUMILIO HOMOLOG 3"/>
    <property type="match status" value="1"/>
</dbReference>
<dbReference type="EMBL" id="LJIJ01000341">
    <property type="protein sequence ID" value="ODM98580.1"/>
    <property type="molecule type" value="Genomic_DNA"/>
</dbReference>
<protein>
    <recommendedName>
        <fullName evidence="3">CPL domain-containing protein</fullName>
    </recommendedName>
</protein>
<dbReference type="Pfam" id="PF08144">
    <property type="entry name" value="CPL"/>
    <property type="match status" value="1"/>
</dbReference>
<keyword evidence="1" id="KW-0694">RNA-binding</keyword>
<feature type="region of interest" description="Disordered" evidence="2">
    <location>
        <begin position="1"/>
        <end position="72"/>
    </location>
</feature>
<feature type="compositionally biased region" description="Basic and acidic residues" evidence="2">
    <location>
        <begin position="23"/>
        <end position="39"/>
    </location>
</feature>
<dbReference type="Proteomes" id="UP000094527">
    <property type="component" value="Unassembled WGS sequence"/>
</dbReference>
<proteinExistence type="predicted"/>
<reference evidence="4 5" key="1">
    <citation type="journal article" date="2016" name="Genome Biol. Evol.">
        <title>Gene Family Evolution Reflects Adaptation to Soil Environmental Stressors in the Genome of the Collembolan Orchesella cincta.</title>
        <authorList>
            <person name="Faddeeva-Vakhrusheva A."/>
            <person name="Derks M.F."/>
            <person name="Anvar S.Y."/>
            <person name="Agamennone V."/>
            <person name="Suring W."/>
            <person name="Smit S."/>
            <person name="van Straalen N.M."/>
            <person name="Roelofs D."/>
        </authorList>
    </citation>
    <scope>NUCLEOTIDE SEQUENCE [LARGE SCALE GENOMIC DNA]</scope>
    <source>
        <tissue evidence="4">Mixed pool</tissue>
    </source>
</reference>
<dbReference type="AlphaFoldDB" id="A0A1D2N019"/>
<feature type="compositionally biased region" description="Low complexity" evidence="2">
    <location>
        <begin position="61"/>
        <end position="72"/>
    </location>
</feature>
<dbReference type="InterPro" id="IPR012959">
    <property type="entry name" value="CPL_dom"/>
</dbReference>
<dbReference type="Gene3D" id="1.25.10.10">
    <property type="entry name" value="Leucine-rich Repeat Variant"/>
    <property type="match status" value="1"/>
</dbReference>
<comment type="caution">
    <text evidence="4">The sequence shown here is derived from an EMBL/GenBank/DDBJ whole genome shotgun (WGS) entry which is preliminary data.</text>
</comment>
<feature type="domain" description="CPL" evidence="3">
    <location>
        <begin position="377"/>
        <end position="508"/>
    </location>
</feature>
<organism evidence="4 5">
    <name type="scientific">Orchesella cincta</name>
    <name type="common">Springtail</name>
    <name type="synonym">Podura cincta</name>
    <dbReference type="NCBI Taxonomy" id="48709"/>
    <lineage>
        <taxon>Eukaryota</taxon>
        <taxon>Metazoa</taxon>
        <taxon>Ecdysozoa</taxon>
        <taxon>Arthropoda</taxon>
        <taxon>Hexapoda</taxon>
        <taxon>Collembola</taxon>
        <taxon>Entomobryomorpha</taxon>
        <taxon>Entomobryoidea</taxon>
        <taxon>Orchesellidae</taxon>
        <taxon>Orchesellinae</taxon>
        <taxon>Orchesella</taxon>
    </lineage>
</organism>
<evidence type="ECO:0000256" key="1">
    <source>
        <dbReference type="ARBA" id="ARBA00022884"/>
    </source>
</evidence>
<dbReference type="InterPro" id="IPR011989">
    <property type="entry name" value="ARM-like"/>
</dbReference>
<evidence type="ECO:0000313" key="5">
    <source>
        <dbReference type="Proteomes" id="UP000094527"/>
    </source>
</evidence>
<keyword evidence="5" id="KW-1185">Reference proteome</keyword>
<evidence type="ECO:0000313" key="4">
    <source>
        <dbReference type="EMBL" id="ODM98580.1"/>
    </source>
</evidence>
<dbReference type="InterPro" id="IPR040059">
    <property type="entry name" value="PUM3"/>
</dbReference>
<dbReference type="STRING" id="48709.A0A1D2N019"/>
<sequence length="582" mass="65972">MNLNQKRKINNNAEDGSVPTKKHRDESKKGGQQKADWKSKSPKSQQDAKKAGGRDKKTTGSNNQRSNKQKQQLTSIVTEAKANYQLYTDKKVDKDEKQLLLKSTYELVKDQIPELSRMKGMGKVIASLLDRKDKKRLMHVLSGFDNKDSKLLLVKGNGYRLAAKLIQTGNAQTLYQFVEACMSNGKGLRPLMQNFKSAAVLNSAYVHGNAAVKRSILSKLMLGNMPFSTDDDLPLTEVFAKSKKDVVEECKTFLQSILNAKTIKYEIIQDILVFCIETRASTGMEVDEFIKLTADNIIPLCRRITNCNLALWTIWLASAQMRKHIMKNIKAKLVSLLQTNNGRMFMMALIESTDDTKTLNKIVLKEFMQPLDDLVKNADARKLLEFLLAPRSTKFMHPKDVDILKQGDSVRTSKKSEAARFDEIRDYMQEPILTAFESNCEQWLQDNKLCLFIIAVVERYGCAFEADLLQKLATTMSATDFSKRIIEKAVRMVLESLINSDVSRFEANAEAPLFLNAFIPALEKKQITVLVKNCPRFLSNVLEAAPKLKKGLTFKVKKSWLNDKNVQEAVNEYKNRSNTVNK</sequence>
<dbReference type="SUPFAM" id="SSF48371">
    <property type="entry name" value="ARM repeat"/>
    <property type="match status" value="1"/>
</dbReference>
<dbReference type="GO" id="GO:0003729">
    <property type="term" value="F:mRNA binding"/>
    <property type="evidence" value="ECO:0007669"/>
    <property type="project" value="TreeGrafter"/>
</dbReference>
<dbReference type="GO" id="GO:0005730">
    <property type="term" value="C:nucleolus"/>
    <property type="evidence" value="ECO:0007669"/>
    <property type="project" value="TreeGrafter"/>
</dbReference>